<dbReference type="Proteomes" id="UP000012081">
    <property type="component" value="Unassembled WGS sequence"/>
</dbReference>
<protein>
    <recommendedName>
        <fullName evidence="4">PepSY domain-containing protein</fullName>
    </recommendedName>
</protein>
<organism evidence="2 3">
    <name type="scientific">Brevibacillus borstelensis AK1</name>
    <dbReference type="NCBI Taxonomy" id="1300222"/>
    <lineage>
        <taxon>Bacteria</taxon>
        <taxon>Bacillati</taxon>
        <taxon>Bacillota</taxon>
        <taxon>Bacilli</taxon>
        <taxon>Bacillales</taxon>
        <taxon>Paenibacillaceae</taxon>
        <taxon>Brevibacillus</taxon>
    </lineage>
</organism>
<gene>
    <name evidence="2" type="ORF">I532_11134</name>
</gene>
<feature type="chain" id="PRO_5004095366" description="PepSY domain-containing protein" evidence="1">
    <location>
        <begin position="35"/>
        <end position="579"/>
    </location>
</feature>
<keyword evidence="3" id="KW-1185">Reference proteome</keyword>
<accession>M8DFJ5</accession>
<dbReference type="OrthoDB" id="2474967at2"/>
<name>M8DFJ5_9BACL</name>
<comment type="caution">
    <text evidence="2">The sequence shown here is derived from an EMBL/GenBank/DDBJ whole genome shotgun (WGS) entry which is preliminary data.</text>
</comment>
<proteinExistence type="predicted"/>
<dbReference type="RefSeq" id="WP_003388260.1">
    <property type="nucleotide sequence ID" value="NZ_APBN01000004.1"/>
</dbReference>
<feature type="signal peptide" evidence="1">
    <location>
        <begin position="1"/>
        <end position="34"/>
    </location>
</feature>
<reference evidence="2 3" key="1">
    <citation type="submission" date="2013-03" db="EMBL/GenBank/DDBJ databases">
        <title>Assembly of a new bacterial strain Brevibacillus borstelensis AK1.</title>
        <authorList>
            <person name="Rajan I."/>
            <person name="PoliReddy D."/>
            <person name="Sugumar T."/>
            <person name="Rathinam K."/>
            <person name="Alqarawi S."/>
            <person name="Khalil A.B."/>
            <person name="Sivakumar N."/>
        </authorList>
    </citation>
    <scope>NUCLEOTIDE SEQUENCE [LARGE SCALE GENOMIC DNA]</scope>
    <source>
        <strain evidence="2 3">AK1</strain>
    </source>
</reference>
<keyword evidence="1" id="KW-0732">Signal</keyword>
<evidence type="ECO:0000256" key="1">
    <source>
        <dbReference type="SAM" id="SignalP"/>
    </source>
</evidence>
<evidence type="ECO:0000313" key="3">
    <source>
        <dbReference type="Proteomes" id="UP000012081"/>
    </source>
</evidence>
<evidence type="ECO:0008006" key="4">
    <source>
        <dbReference type="Google" id="ProtNLM"/>
    </source>
</evidence>
<dbReference type="EMBL" id="APBN01000004">
    <property type="protein sequence ID" value="EMT52202.1"/>
    <property type="molecule type" value="Genomic_DNA"/>
</dbReference>
<evidence type="ECO:0000313" key="2">
    <source>
        <dbReference type="EMBL" id="EMT52202.1"/>
    </source>
</evidence>
<sequence length="579" mass="63658">MNRYRKHALRLCAGTVITASLLSFPFASPGQASAAKAAAAVTPVPVAISKGIQNVTRLIPELRNGSVVYDGPVDGPGVSGDRVSFIMAGNKDGEPQDQAIFDSQSGNLLVLELKPSGASTHQTGLLTEEVVRSRAAAFLYGLHPFGKSYEARDVTRQDGTRQGGIRQDEMDQDGTFTVRFVRKHNQVALNDSYDCLVTVDATGRIIGFRTLNGALYEPIDHKEMPSPQRVLSMTTAHQRFAESKPLELMYMLPDQAAPVSEAEARQPQARLVYAIKGGIVEGPHTGSAIDAFTGKRMQAPQKKPQMVSLAGKGSYAALKTEAEVKAFAKEIARADVDKWPLSVISKNMENGEQHRIYIWGMFAKDVADQEKPYHLGNFPDDAKGENRYHLLVEVEAKTGKLISMKQNDGTSPRKKNDKSRDLKSALSLIEKLLPAGTRQFRVVDAGNEERSIWLADPVVGGLPVAKSGQTAEEGAYVVEVNPLYGSIRELRTEPYDQVKFPERTQAISEQAALNALLQAYPLELVYVKQQSKREDKPEWKLVYDLSFRQSRAHCFCGPDLRVDTTVYVDALTGKVIVDE</sequence>
<dbReference type="PATRIC" id="fig|1300222.3.peg.2317"/>
<dbReference type="AlphaFoldDB" id="M8DFJ5"/>